<feature type="region of interest" description="Disordered" evidence="5">
    <location>
        <begin position="1"/>
        <end position="49"/>
    </location>
</feature>
<accession>A0A563DXX8</accession>
<protein>
    <submittedName>
        <fullName evidence="7">ABC transporter ATP-binding protein</fullName>
    </submittedName>
</protein>
<comment type="similarity">
    <text evidence="1">Belongs to the ABC transporter superfamily.</text>
</comment>
<gene>
    <name evidence="7" type="ORF">FGL98_15675</name>
</gene>
<dbReference type="Pfam" id="PF08352">
    <property type="entry name" value="oligo_HPY"/>
    <property type="match status" value="1"/>
</dbReference>
<keyword evidence="2" id="KW-0813">Transport</keyword>
<keyword evidence="8" id="KW-1185">Reference proteome</keyword>
<evidence type="ECO:0000256" key="1">
    <source>
        <dbReference type="ARBA" id="ARBA00005417"/>
    </source>
</evidence>
<evidence type="ECO:0000256" key="4">
    <source>
        <dbReference type="ARBA" id="ARBA00022840"/>
    </source>
</evidence>
<feature type="domain" description="ABC transporter" evidence="6">
    <location>
        <begin position="57"/>
        <end position="299"/>
    </location>
</feature>
<dbReference type="GO" id="GO:0055085">
    <property type="term" value="P:transmembrane transport"/>
    <property type="evidence" value="ECO:0007669"/>
    <property type="project" value="UniProtKB-ARBA"/>
</dbReference>
<dbReference type="Gene3D" id="3.40.50.300">
    <property type="entry name" value="P-loop containing nucleotide triphosphate hydrolases"/>
    <property type="match status" value="1"/>
</dbReference>
<dbReference type="Pfam" id="PF00005">
    <property type="entry name" value="ABC_tran"/>
    <property type="match status" value="1"/>
</dbReference>
<dbReference type="InterPro" id="IPR017871">
    <property type="entry name" value="ABC_transporter-like_CS"/>
</dbReference>
<dbReference type="GO" id="GO:0016887">
    <property type="term" value="F:ATP hydrolysis activity"/>
    <property type="evidence" value="ECO:0007669"/>
    <property type="project" value="InterPro"/>
</dbReference>
<dbReference type="PROSITE" id="PS50893">
    <property type="entry name" value="ABC_TRANSPORTER_2"/>
    <property type="match status" value="1"/>
</dbReference>
<dbReference type="EMBL" id="VCQV01000023">
    <property type="protein sequence ID" value="TWP34979.1"/>
    <property type="molecule type" value="Genomic_DNA"/>
</dbReference>
<dbReference type="PROSITE" id="PS00211">
    <property type="entry name" value="ABC_TRANSPORTER_1"/>
    <property type="match status" value="1"/>
</dbReference>
<evidence type="ECO:0000259" key="6">
    <source>
        <dbReference type="PROSITE" id="PS50893"/>
    </source>
</evidence>
<dbReference type="GO" id="GO:0015833">
    <property type="term" value="P:peptide transport"/>
    <property type="evidence" value="ECO:0007669"/>
    <property type="project" value="InterPro"/>
</dbReference>
<dbReference type="InterPro" id="IPR027417">
    <property type="entry name" value="P-loop_NTPase"/>
</dbReference>
<keyword evidence="3" id="KW-0547">Nucleotide-binding</keyword>
<comment type="caution">
    <text evidence="7">The sequence shown here is derived from an EMBL/GenBank/DDBJ whole genome shotgun (WGS) entry which is preliminary data.</text>
</comment>
<dbReference type="SUPFAM" id="SSF52540">
    <property type="entry name" value="P-loop containing nucleoside triphosphate hydrolases"/>
    <property type="match status" value="1"/>
</dbReference>
<proteinExistence type="inferred from homology"/>
<dbReference type="InterPro" id="IPR013563">
    <property type="entry name" value="Oligopep_ABC_C"/>
</dbReference>
<reference evidence="7 8" key="2">
    <citation type="submission" date="2019-08" db="EMBL/GenBank/DDBJ databases">
        <title>Jejuicoccus antrihumi gen. nov., sp. nov., a new member of the family Dermacoccaceae isolated from a cave.</title>
        <authorList>
            <person name="Schumann P."/>
            <person name="Kim I.S."/>
        </authorList>
    </citation>
    <scope>NUCLEOTIDE SEQUENCE [LARGE SCALE GENOMIC DNA]</scope>
    <source>
        <strain evidence="7 8">C5-26</strain>
    </source>
</reference>
<reference evidence="7 8" key="1">
    <citation type="submission" date="2019-05" db="EMBL/GenBank/DDBJ databases">
        <authorList>
            <person name="Lee S.D."/>
        </authorList>
    </citation>
    <scope>NUCLEOTIDE SEQUENCE [LARGE SCALE GENOMIC DNA]</scope>
    <source>
        <strain evidence="7 8">C5-26</strain>
    </source>
</reference>
<dbReference type="GO" id="GO:0005524">
    <property type="term" value="F:ATP binding"/>
    <property type="evidence" value="ECO:0007669"/>
    <property type="project" value="UniProtKB-KW"/>
</dbReference>
<evidence type="ECO:0000256" key="2">
    <source>
        <dbReference type="ARBA" id="ARBA00022448"/>
    </source>
</evidence>
<dbReference type="Proteomes" id="UP000320244">
    <property type="component" value="Unassembled WGS sequence"/>
</dbReference>
<evidence type="ECO:0000313" key="8">
    <source>
        <dbReference type="Proteomes" id="UP000320244"/>
    </source>
</evidence>
<keyword evidence="4 7" id="KW-0067">ATP-binding</keyword>
<dbReference type="PANTHER" id="PTHR43776">
    <property type="entry name" value="TRANSPORT ATP-BINDING PROTEIN"/>
    <property type="match status" value="1"/>
</dbReference>
<dbReference type="CDD" id="cd03257">
    <property type="entry name" value="ABC_NikE_OppD_transporters"/>
    <property type="match status" value="1"/>
</dbReference>
<dbReference type="OrthoDB" id="8481147at2"/>
<evidence type="ECO:0000256" key="3">
    <source>
        <dbReference type="ARBA" id="ARBA00022741"/>
    </source>
</evidence>
<dbReference type="SMART" id="SM00382">
    <property type="entry name" value="AAA"/>
    <property type="match status" value="1"/>
</dbReference>
<dbReference type="InterPro" id="IPR050319">
    <property type="entry name" value="ABC_transp_ATP-bind"/>
</dbReference>
<sequence length="321" mass="34778">MPIRAEVRVSPGRLRAAADPGPVEDARKDRPLSAPGRKTHPRCGARGGDLMSTDPLLRCSDVVVTFKQKHSKEPFYAVKNASLDVGAGQIVGLVGESGSGKSTLARAVVGLQRVDSGVIAFDAHQLGNRRTREDRQGIQMVFQDPYGSLDPRMSIRATLAEVIRRHTDLRGKGIDKRCLELMDMVRLPGSLLRSRPAGMSGGQRQRVAIARALSINPRLLVADEAVAALDVSVQAGIVNLLSDLRDEAGLSILFISHDLSIIRTLCDRVSVIYRGEIVEERPCADLFANPHSDYTKALLSAIPRLNGPRSEGLGQGQSLRM</sequence>
<name>A0A563DXX8_9MICO</name>
<dbReference type="InterPro" id="IPR003593">
    <property type="entry name" value="AAA+_ATPase"/>
</dbReference>
<dbReference type="PANTHER" id="PTHR43776:SF7">
    <property type="entry name" value="D,D-DIPEPTIDE TRANSPORT ATP-BINDING PROTEIN DDPF-RELATED"/>
    <property type="match status" value="1"/>
</dbReference>
<dbReference type="AlphaFoldDB" id="A0A563DXX8"/>
<evidence type="ECO:0000313" key="7">
    <source>
        <dbReference type="EMBL" id="TWP34979.1"/>
    </source>
</evidence>
<organism evidence="7 8">
    <name type="scientific">Leekyejoonella antrihumi</name>
    <dbReference type="NCBI Taxonomy" id="1660198"/>
    <lineage>
        <taxon>Bacteria</taxon>
        <taxon>Bacillati</taxon>
        <taxon>Actinomycetota</taxon>
        <taxon>Actinomycetes</taxon>
        <taxon>Micrococcales</taxon>
        <taxon>Dermacoccaceae</taxon>
        <taxon>Leekyejoonella</taxon>
    </lineage>
</organism>
<dbReference type="InterPro" id="IPR003439">
    <property type="entry name" value="ABC_transporter-like_ATP-bd"/>
</dbReference>
<evidence type="ECO:0000256" key="5">
    <source>
        <dbReference type="SAM" id="MobiDB-lite"/>
    </source>
</evidence>